<evidence type="ECO:0000313" key="2">
    <source>
        <dbReference type="Proteomes" id="UP000005867"/>
    </source>
</evidence>
<dbReference type="EMBL" id="CP003098">
    <property type="protein sequence ID" value="AET34200.1"/>
    <property type="molecule type" value="Genomic_DNA"/>
</dbReference>
<evidence type="ECO:0000313" key="1">
    <source>
        <dbReference type="EMBL" id="AET34200.1"/>
    </source>
</evidence>
<dbReference type="Proteomes" id="UP000005867">
    <property type="component" value="Chromosome"/>
</dbReference>
<dbReference type="RefSeq" id="WP_014290025.1">
    <property type="nucleotide sequence ID" value="NC_016645.1"/>
</dbReference>
<dbReference type="HOGENOM" id="CLU_1582958_0_0_2"/>
<dbReference type="STRING" id="1104324.P186_2824"/>
<protein>
    <submittedName>
        <fullName evidence="1">Uncharacterized protein</fullName>
    </submittedName>
</protein>
<dbReference type="OrthoDB" id="29226at2157"/>
<accession>G7VF35</accession>
<dbReference type="KEGG" id="pyr:P186_2824"/>
<organism evidence="1 2">
    <name type="scientific">Pyrobaculum ferrireducens</name>
    <dbReference type="NCBI Taxonomy" id="1104324"/>
    <lineage>
        <taxon>Archaea</taxon>
        <taxon>Thermoproteota</taxon>
        <taxon>Thermoprotei</taxon>
        <taxon>Thermoproteales</taxon>
        <taxon>Thermoproteaceae</taxon>
        <taxon>Pyrobaculum</taxon>
    </lineage>
</organism>
<dbReference type="GeneID" id="11594422"/>
<dbReference type="eggNOG" id="arCOG03889">
    <property type="taxonomic scope" value="Archaea"/>
</dbReference>
<sequence>MEKVIHVSYTIWALGITAAELLDEGDLGFETRVAVQKVVYFLQRLGLVKGYVFGPYLHGPYSRELADDYMWLARKGDKFIEELAAQCRCQELEKWVNYLGEVDIRTLATASTLDWLLQFKKDLEAARRHLKLIKPWITDEDVSAAETVLRDLGLLTDANSQKAYIALT</sequence>
<keyword evidence="2" id="KW-1185">Reference proteome</keyword>
<dbReference type="BioCyc" id="PSP1104324:GJSN-2761-MONOMER"/>
<name>G7VF35_9CREN</name>
<proteinExistence type="predicted"/>
<dbReference type="AlphaFoldDB" id="G7VF35"/>
<reference evidence="1 2" key="1">
    <citation type="journal article" date="2012" name="J. Bacteriol.">
        <title>Complete genome sequence of strain 1860, a crenarchaeon of the genus pyrobaculum able to grow with various electron acceptors.</title>
        <authorList>
            <person name="Mardanov A.V."/>
            <person name="Gumerov V.M."/>
            <person name="Slobodkina G.B."/>
            <person name="Beletsky A.V."/>
            <person name="Bonch-Osmolovskaya E.A."/>
            <person name="Ravin N.V."/>
            <person name="Skryabin K.G."/>
        </authorList>
    </citation>
    <scope>NUCLEOTIDE SEQUENCE [LARGE SCALE GENOMIC DNA]</scope>
    <source>
        <strain evidence="1 2">1860</strain>
    </source>
</reference>
<gene>
    <name evidence="1" type="ORF">P186_2824</name>
</gene>